<reference evidence="1 2" key="1">
    <citation type="submission" date="2017-09" db="EMBL/GenBank/DDBJ databases">
        <title>Depth-based differentiation of microbial function through sediment-hosted aquifers and enrichment of novel symbionts in the deep terrestrial subsurface.</title>
        <authorList>
            <person name="Probst A.J."/>
            <person name="Ladd B."/>
            <person name="Jarett J.K."/>
            <person name="Geller-Mcgrath D.E."/>
            <person name="Sieber C.M."/>
            <person name="Emerson J.B."/>
            <person name="Anantharaman K."/>
            <person name="Thomas B.C."/>
            <person name="Malmstrom R."/>
            <person name="Stieglmeier M."/>
            <person name="Klingl A."/>
            <person name="Woyke T."/>
            <person name="Ryan C.M."/>
            <person name="Banfield J.F."/>
        </authorList>
    </citation>
    <scope>NUCLEOTIDE SEQUENCE [LARGE SCALE GENOMIC DNA]</scope>
    <source>
        <strain evidence="1">CG23_combo_of_CG06-09_8_20_14_all_34_8</strain>
    </source>
</reference>
<dbReference type="Proteomes" id="UP000229459">
    <property type="component" value="Unassembled WGS sequence"/>
</dbReference>
<sequence length="126" mass="13968">MISLSGFIQWAITNYPADKYALIFGNHGGAWPGFGTDETSPEVDGNDDLLTLEEIDSAILEATQKTGINKFDLIGFDACLQADIQTLHIMKQYGKIYVGSEETEPGIGWQYDQILTYLRFASIPID</sequence>
<dbReference type="PANTHER" id="PTHR37835">
    <property type="entry name" value="ALPHA-CLOSTRIPAIN"/>
    <property type="match status" value="1"/>
</dbReference>
<dbReference type="EMBL" id="PCSR01000091">
    <property type="protein sequence ID" value="PIP52906.1"/>
    <property type="molecule type" value="Genomic_DNA"/>
</dbReference>
<dbReference type="Gene3D" id="3.40.50.11970">
    <property type="match status" value="1"/>
</dbReference>
<dbReference type="AlphaFoldDB" id="A0A2H0B5J5"/>
<dbReference type="Pfam" id="PF03415">
    <property type="entry name" value="Peptidase_C11"/>
    <property type="match status" value="1"/>
</dbReference>
<accession>A0A2H0B5J5</accession>
<protein>
    <recommendedName>
        <fullName evidence="3">Clostripain</fullName>
    </recommendedName>
</protein>
<comment type="caution">
    <text evidence="1">The sequence shown here is derived from an EMBL/GenBank/DDBJ whole genome shotgun (WGS) entry which is preliminary data.</text>
</comment>
<gene>
    <name evidence="1" type="ORF">COX08_03855</name>
</gene>
<evidence type="ECO:0000313" key="2">
    <source>
        <dbReference type="Proteomes" id="UP000229459"/>
    </source>
</evidence>
<name>A0A2H0B5J5_9BACT</name>
<evidence type="ECO:0000313" key="1">
    <source>
        <dbReference type="EMBL" id="PIP52906.1"/>
    </source>
</evidence>
<dbReference type="PANTHER" id="PTHR37835:SF1">
    <property type="entry name" value="ALPHA-CLOSTRIPAIN"/>
    <property type="match status" value="1"/>
</dbReference>
<proteinExistence type="predicted"/>
<dbReference type="InterPro" id="IPR005077">
    <property type="entry name" value="Peptidase_C11"/>
</dbReference>
<organism evidence="1 2">
    <name type="scientific">Candidatus Beckwithbacteria bacterium CG23_combo_of_CG06-09_8_20_14_all_34_8</name>
    <dbReference type="NCBI Taxonomy" id="1974497"/>
    <lineage>
        <taxon>Bacteria</taxon>
        <taxon>Candidatus Beckwithiibacteriota</taxon>
    </lineage>
</organism>
<evidence type="ECO:0008006" key="3">
    <source>
        <dbReference type="Google" id="ProtNLM"/>
    </source>
</evidence>